<keyword evidence="4" id="KW-1185">Reference proteome</keyword>
<dbReference type="InterPro" id="IPR051599">
    <property type="entry name" value="Cell_Envelope_Assoc"/>
</dbReference>
<gene>
    <name evidence="3" type="ORF">AJ85_03290</name>
    <name evidence="2" type="ORF">BALCAV_0201325</name>
</gene>
<dbReference type="EMBL" id="ALPT02000003">
    <property type="protein sequence ID" value="KGA98927.1"/>
    <property type="molecule type" value="Genomic_DNA"/>
</dbReference>
<dbReference type="Proteomes" id="UP000002754">
    <property type="component" value="Unassembled WGS sequence"/>
</dbReference>
<dbReference type="PANTHER" id="PTHR30336">
    <property type="entry name" value="INNER MEMBRANE PROTEIN, PROBABLE PERMEASE"/>
    <property type="match status" value="1"/>
</dbReference>
<dbReference type="Proteomes" id="UP000297014">
    <property type="component" value="Unassembled WGS sequence"/>
</dbReference>
<dbReference type="EMBL" id="JALP01000385">
    <property type="protein sequence ID" value="THG88451.1"/>
    <property type="molecule type" value="Genomic_DNA"/>
</dbReference>
<feature type="domain" description="DUF218" evidence="1">
    <location>
        <begin position="32"/>
        <end position="158"/>
    </location>
</feature>
<dbReference type="GO" id="GO:0005886">
    <property type="term" value="C:plasma membrane"/>
    <property type="evidence" value="ECO:0007669"/>
    <property type="project" value="TreeGrafter"/>
</dbReference>
<dbReference type="InterPro" id="IPR003848">
    <property type="entry name" value="DUF218"/>
</dbReference>
<evidence type="ECO:0000313" key="3">
    <source>
        <dbReference type="EMBL" id="THG88451.1"/>
    </source>
</evidence>
<reference evidence="3 5" key="2">
    <citation type="submission" date="2014-01" db="EMBL/GenBank/DDBJ databases">
        <title>Draft genome sequencing of Bacillus alcalophilus CGMCC 1.3604.</title>
        <authorList>
            <person name="Yang J."/>
            <person name="Diao L."/>
            <person name="Yang S."/>
        </authorList>
    </citation>
    <scope>NUCLEOTIDE SEQUENCE [LARGE SCALE GENOMIC DNA]</scope>
    <source>
        <strain evidence="3 5">CGMCC 1.3604</strain>
    </source>
</reference>
<dbReference type="GO" id="GO:0043164">
    <property type="term" value="P:Gram-negative-bacterium-type cell wall biogenesis"/>
    <property type="evidence" value="ECO:0007669"/>
    <property type="project" value="TreeGrafter"/>
</dbReference>
<dbReference type="GO" id="GO:0000270">
    <property type="term" value="P:peptidoglycan metabolic process"/>
    <property type="evidence" value="ECO:0007669"/>
    <property type="project" value="TreeGrafter"/>
</dbReference>
<dbReference type="eggNOG" id="COG1434">
    <property type="taxonomic scope" value="Bacteria"/>
</dbReference>
<dbReference type="Pfam" id="PF02698">
    <property type="entry name" value="DUF218"/>
    <property type="match status" value="1"/>
</dbReference>
<dbReference type="STRING" id="1218173.BALCAV_0201325"/>
<dbReference type="PANTHER" id="PTHR30336:SF4">
    <property type="entry name" value="ENVELOPE BIOGENESIS FACTOR ELYC"/>
    <property type="match status" value="1"/>
</dbReference>
<protein>
    <recommendedName>
        <fullName evidence="1">DUF218 domain-containing protein</fullName>
    </recommendedName>
</protein>
<evidence type="ECO:0000313" key="5">
    <source>
        <dbReference type="Proteomes" id="UP000297014"/>
    </source>
</evidence>
<evidence type="ECO:0000259" key="1">
    <source>
        <dbReference type="Pfam" id="PF02698"/>
    </source>
</evidence>
<evidence type="ECO:0000313" key="4">
    <source>
        <dbReference type="Proteomes" id="UP000002754"/>
    </source>
</evidence>
<dbReference type="AlphaFoldDB" id="A0A094YZD8"/>
<name>A0A094YZD8_ALKAL</name>
<dbReference type="Gene3D" id="3.40.50.620">
    <property type="entry name" value="HUPs"/>
    <property type="match status" value="1"/>
</dbReference>
<evidence type="ECO:0000313" key="2">
    <source>
        <dbReference type="EMBL" id="KGA98927.1"/>
    </source>
</evidence>
<dbReference type="CDD" id="cd06259">
    <property type="entry name" value="YdcF-like"/>
    <property type="match status" value="1"/>
</dbReference>
<accession>A0A094YZD8</accession>
<comment type="caution">
    <text evidence="2">The sequence shown here is derived from an EMBL/GenBank/DDBJ whole genome shotgun (WGS) entry which is preliminary data.</text>
</comment>
<proteinExistence type="predicted"/>
<reference evidence="2 4" key="1">
    <citation type="journal article" date="2014" name="Genome Announc.">
        <title>Draft Genome Sequence of Bacillus alcalophilus AV1934, a Classic Alkaliphile Isolated from Human Feces in 1934.</title>
        <authorList>
            <person name="Attie O."/>
            <person name="Jayaprakash A."/>
            <person name="Shah H."/>
            <person name="Paulsen I.T."/>
            <person name="Morino M."/>
            <person name="Takahashi Y."/>
            <person name="Narumi I."/>
            <person name="Sachidanandam R."/>
            <person name="Satoh K."/>
            <person name="Ito M."/>
            <person name="Krulwich T.A."/>
        </authorList>
    </citation>
    <scope>NUCLEOTIDE SEQUENCE [LARGE SCALE GENOMIC DNA]</scope>
    <source>
        <strain evidence="2 4">AV1934</strain>
    </source>
</reference>
<sequence>MKISELQANQLTDVQKTDFIFRNIKQDHKKGDVIFVPGSSKAVEYRLPKAVELFQAGKAKKVLFSGGVTWQGQQLTEAELLKKEAMRMGVPEEAILVENMSLHTKENVLASLLVLDREFDLHNIKRVLVVTTYIQMLRIYLSFKTYMPSWIEYSLYPVNDRTAREDNWFLTPYGRLRVETEVEKIIRYVNEGILIDEEVKISDG</sequence>
<organism evidence="2 4">
    <name type="scientific">Alkalihalobacillus alcalophilus ATCC 27647 = CGMCC 1.3604</name>
    <dbReference type="NCBI Taxonomy" id="1218173"/>
    <lineage>
        <taxon>Bacteria</taxon>
        <taxon>Bacillati</taxon>
        <taxon>Bacillota</taxon>
        <taxon>Bacilli</taxon>
        <taxon>Bacillales</taxon>
        <taxon>Bacillaceae</taxon>
        <taxon>Alkalihalobacillus</taxon>
    </lineage>
</organism>
<dbReference type="OrthoDB" id="9782395at2"/>
<dbReference type="InterPro" id="IPR014729">
    <property type="entry name" value="Rossmann-like_a/b/a_fold"/>
</dbReference>
<dbReference type="RefSeq" id="WP_003321546.1">
    <property type="nucleotide sequence ID" value="NZ_ALPT02000003.1"/>
</dbReference>